<dbReference type="Proteomes" id="UP000197007">
    <property type="component" value="Chromosome"/>
</dbReference>
<dbReference type="EMBL" id="CP022022">
    <property type="protein sequence ID" value="ASF41639.1"/>
    <property type="molecule type" value="Genomic_DNA"/>
</dbReference>
<organism evidence="1 2">
    <name type="scientific">Capnocytophaga endodontalis</name>
    <dbReference type="NCBI Taxonomy" id="2708117"/>
    <lineage>
        <taxon>Bacteria</taxon>
        <taxon>Pseudomonadati</taxon>
        <taxon>Bacteroidota</taxon>
        <taxon>Flavobacteriia</taxon>
        <taxon>Flavobacteriales</taxon>
        <taxon>Flavobacteriaceae</taxon>
        <taxon>Capnocytophaga</taxon>
    </lineage>
</organism>
<accession>A0A1Z4BK61</accession>
<keyword evidence="2" id="KW-1185">Reference proteome</keyword>
<name>A0A1Z4BK61_9FLAO</name>
<proteinExistence type="predicted"/>
<protein>
    <submittedName>
        <fullName evidence="1">Uncharacterized protein</fullName>
    </submittedName>
</protein>
<dbReference type="KEGG" id="capn:CBG49_00270"/>
<dbReference type="AlphaFoldDB" id="A0A1Z4BK61"/>
<reference evidence="2" key="1">
    <citation type="submission" date="2017-06" db="EMBL/GenBank/DDBJ databases">
        <title>Complete genome sequence of Capnocytophaga sp. KCOM 1579 (=ChDC OS43) isolated from a human refractory periapical abscess lesion.</title>
        <authorList>
            <person name="Kook J.-K."/>
            <person name="Park S.-N."/>
            <person name="Lim Y.K."/>
            <person name="Roh H."/>
        </authorList>
    </citation>
    <scope>NUCLEOTIDE SEQUENCE [LARGE SCALE GENOMIC DNA]</scope>
    <source>
        <strain evidence="2">ChDC OS43</strain>
    </source>
</reference>
<sequence>MFLYVIEQPPFPRRGTIRFKERMSISAYADSFFAHESHEFTRISAYADEIGGFAVRWNDFLE</sequence>
<gene>
    <name evidence="1" type="ORF">CBG49_00270</name>
</gene>
<evidence type="ECO:0000313" key="1">
    <source>
        <dbReference type="EMBL" id="ASF41639.1"/>
    </source>
</evidence>
<evidence type="ECO:0000313" key="2">
    <source>
        <dbReference type="Proteomes" id="UP000197007"/>
    </source>
</evidence>